<dbReference type="Pfam" id="PF24376">
    <property type="entry name" value="DUF7532"/>
    <property type="match status" value="1"/>
</dbReference>
<dbReference type="EMBL" id="QMDY01000001">
    <property type="protein sequence ID" value="KAB7520092.1"/>
    <property type="molecule type" value="Genomic_DNA"/>
</dbReference>
<dbReference type="Proteomes" id="UP000326207">
    <property type="component" value="Unassembled WGS sequence"/>
</dbReference>
<evidence type="ECO:0000313" key="5">
    <source>
        <dbReference type="Proteomes" id="UP000326207"/>
    </source>
</evidence>
<dbReference type="InterPro" id="IPR055954">
    <property type="entry name" value="DUF7532"/>
</dbReference>
<comment type="caution">
    <text evidence="3">The sequence shown here is derived from an EMBL/GenBank/DDBJ whole genome shotgun (WGS) entry which is preliminary data.</text>
</comment>
<protein>
    <submittedName>
        <fullName evidence="3">Uncharacterized protein</fullName>
    </submittedName>
</protein>
<evidence type="ECO:0000313" key="3">
    <source>
        <dbReference type="EMBL" id="KAB7516782.1"/>
    </source>
</evidence>
<evidence type="ECO:0000256" key="1">
    <source>
        <dbReference type="SAM" id="MobiDB-lite"/>
    </source>
</evidence>
<accession>A0A5N5UNT0</accession>
<dbReference type="OrthoDB" id="199125at2157"/>
<accession>A0A5N5UCA4</accession>
<feature type="region of interest" description="Disordered" evidence="1">
    <location>
        <begin position="1"/>
        <end position="26"/>
    </location>
</feature>
<organism evidence="3 6">
    <name type="scientific">Halosegnis rubeus</name>
    <dbReference type="NCBI Taxonomy" id="2212850"/>
    <lineage>
        <taxon>Archaea</taxon>
        <taxon>Methanobacteriati</taxon>
        <taxon>Methanobacteriota</taxon>
        <taxon>Stenosarchaea group</taxon>
        <taxon>Halobacteria</taxon>
        <taxon>Halobacteriales</taxon>
        <taxon>Natronomonadaceae</taxon>
        <taxon>Halosegnis</taxon>
    </lineage>
</organism>
<feature type="compositionally biased region" description="Basic and acidic residues" evidence="1">
    <location>
        <begin position="1"/>
        <end position="10"/>
    </location>
</feature>
<gene>
    <name evidence="2" type="ORF">DM867_02375</name>
    <name evidence="3" type="ORF">DMP03_05295</name>
    <name evidence="4" type="ORF">DP108_02245</name>
</gene>
<evidence type="ECO:0000313" key="4">
    <source>
        <dbReference type="EMBL" id="KAB7520092.1"/>
    </source>
</evidence>
<keyword evidence="7" id="KW-1185">Reference proteome</keyword>
<name>A0A5N5UH91_9EURY</name>
<evidence type="ECO:0000313" key="2">
    <source>
        <dbReference type="EMBL" id="KAB7516009.1"/>
    </source>
</evidence>
<dbReference type="AlphaFoldDB" id="A0A5N5UH91"/>
<dbReference type="RefSeq" id="WP_152119667.1">
    <property type="nucleotide sequence ID" value="NZ_QJOW01000002.1"/>
</dbReference>
<evidence type="ECO:0000313" key="7">
    <source>
        <dbReference type="Proteomes" id="UP000326865"/>
    </source>
</evidence>
<accession>A0A5N5UH91</accession>
<dbReference type="EMBL" id="QKKZ01000001">
    <property type="protein sequence ID" value="KAB7516009.1"/>
    <property type="molecule type" value="Genomic_DNA"/>
</dbReference>
<dbReference type="Proteomes" id="UP000326865">
    <property type="component" value="Unassembled WGS sequence"/>
</dbReference>
<dbReference type="EMBL" id="QJOW01000002">
    <property type="protein sequence ID" value="KAB7516782.1"/>
    <property type="molecule type" value="Genomic_DNA"/>
</dbReference>
<evidence type="ECO:0000313" key="6">
    <source>
        <dbReference type="Proteomes" id="UP000326302"/>
    </source>
</evidence>
<proteinExistence type="predicted"/>
<dbReference type="Proteomes" id="UP000326302">
    <property type="component" value="Unassembled WGS sequence"/>
</dbReference>
<reference evidence="5 6" key="1">
    <citation type="submission" date="2019-10" db="EMBL/GenBank/DDBJ databases">
        <title>Unraveling microbial dark matter from salterns through culturing: the case of the genus Halosegnis.</title>
        <authorList>
            <person name="Duran-Viseras A."/>
            <person name="Andrei A.-S."/>
            <person name="Vera-Gargallo B."/>
            <person name="Ghai R."/>
            <person name="Sanchez-Porro C."/>
            <person name="Ventosa A."/>
        </authorList>
    </citation>
    <scope>NUCLEOTIDE SEQUENCE [LARGE SCALE GENOMIC DNA]</scope>
    <source>
        <strain evidence="3 6">F17-44</strain>
        <strain evidence="2 7">F18-79</strain>
        <strain evidence="4 5">F19-13</strain>
    </source>
</reference>
<sequence length="123" mass="13531">MHFDQREQTALREAGLDTDDLQSASERVGELAADTAADLEAFVADHDTLYSDMDLAHSGDGPAEHAVEYLDTYIHGGDLHGWLRFETWGATVTDGRVLTDETVELTLEGRHGRTRFATTPDAL</sequence>